<keyword evidence="1" id="KW-1133">Transmembrane helix</keyword>
<dbReference type="GO" id="GO:0008237">
    <property type="term" value="F:metallopeptidase activity"/>
    <property type="evidence" value="ECO:0007669"/>
    <property type="project" value="UniProtKB-KW"/>
</dbReference>
<keyword evidence="1" id="KW-0472">Membrane</keyword>
<dbReference type="PANTHER" id="PTHR36435">
    <property type="entry name" value="SLR1288 PROTEIN"/>
    <property type="match status" value="1"/>
</dbReference>
<dbReference type="AlphaFoldDB" id="A0A9Q4C6G3"/>
<organism evidence="3 4">
    <name type="scientific">Corynebacterium pygosceleis</name>
    <dbReference type="NCBI Taxonomy" id="2800406"/>
    <lineage>
        <taxon>Bacteria</taxon>
        <taxon>Bacillati</taxon>
        <taxon>Actinomycetota</taxon>
        <taxon>Actinomycetes</taxon>
        <taxon>Mycobacteriales</taxon>
        <taxon>Corynebacteriaceae</taxon>
        <taxon>Corynebacterium</taxon>
    </lineage>
</organism>
<dbReference type="GO" id="GO:0080120">
    <property type="term" value="P:CAAX-box protein maturation"/>
    <property type="evidence" value="ECO:0007669"/>
    <property type="project" value="UniProtKB-ARBA"/>
</dbReference>
<dbReference type="GO" id="GO:0004175">
    <property type="term" value="F:endopeptidase activity"/>
    <property type="evidence" value="ECO:0007669"/>
    <property type="project" value="UniProtKB-ARBA"/>
</dbReference>
<dbReference type="Pfam" id="PF02517">
    <property type="entry name" value="Rce1-like"/>
    <property type="match status" value="1"/>
</dbReference>
<dbReference type="InterPro" id="IPR052710">
    <property type="entry name" value="CAAX_protease"/>
</dbReference>
<comment type="caution">
    <text evidence="3">The sequence shown here is derived from an EMBL/GenBank/DDBJ whole genome shotgun (WGS) entry which is preliminary data.</text>
</comment>
<dbReference type="RefSeq" id="WP_248085932.1">
    <property type="nucleotide sequence ID" value="NZ_JALNJA010000001.1"/>
</dbReference>
<dbReference type="EMBL" id="JAPMKU010000001">
    <property type="protein sequence ID" value="MCX7467337.1"/>
    <property type="molecule type" value="Genomic_DNA"/>
</dbReference>
<keyword evidence="1" id="KW-0812">Transmembrane</keyword>
<reference evidence="3" key="1">
    <citation type="submission" date="2022-11" db="EMBL/GenBank/DDBJ databases">
        <title>Corynebacterium sp. isolated from Penguins.</title>
        <authorList>
            <person name="Sedlar K."/>
            <person name="Svec P."/>
        </authorList>
    </citation>
    <scope>NUCLEOTIDE SEQUENCE</scope>
    <source>
        <strain evidence="3">P7374</strain>
    </source>
</reference>
<sequence length="264" mass="28772">MLRHTHWQRRWAGPLAVLIAVTGLAGLWVSALLVGDKQSTTPTAVTIYVLPLITTGLLYVILGRVSTLRDTRFSFTNIRRGGYLLLAGTIISSVFFLAPPPGGLMSPSAASVLFFVAGALLTGIWEELLCRGLIQNVLVEAYGTDRRRTWWSIVAASAIFAVMHFVHLVTAPHLVLTVTTQVLYAFSIGLLLGVIYHLTRDLVTVIILHATFNMLGGIGDLFTPPTTGPTPDMPVAAVLILLAVLMPAIWVARRMYQRRSRTSA</sequence>
<keyword evidence="3" id="KW-0645">Protease</keyword>
<protein>
    <submittedName>
        <fullName evidence="3">CPBP family intramembrane metalloprotease</fullName>
    </submittedName>
</protein>
<feature type="transmembrane region" description="Helical" evidence="1">
    <location>
        <begin position="108"/>
        <end position="129"/>
    </location>
</feature>
<name>A0A9Q4C6G3_9CORY</name>
<proteinExistence type="predicted"/>
<feature type="transmembrane region" description="Helical" evidence="1">
    <location>
        <begin position="150"/>
        <end position="168"/>
    </location>
</feature>
<feature type="transmembrane region" description="Helical" evidence="1">
    <location>
        <begin position="174"/>
        <end position="195"/>
    </location>
</feature>
<gene>
    <name evidence="3" type="ORF">OS129_00380</name>
</gene>
<evidence type="ECO:0000256" key="1">
    <source>
        <dbReference type="SAM" id="Phobius"/>
    </source>
</evidence>
<feature type="transmembrane region" description="Helical" evidence="1">
    <location>
        <begin position="202"/>
        <end position="222"/>
    </location>
</feature>
<accession>A0A9Q4C6G3</accession>
<feature type="domain" description="CAAX prenyl protease 2/Lysostaphin resistance protein A-like" evidence="2">
    <location>
        <begin position="110"/>
        <end position="214"/>
    </location>
</feature>
<evidence type="ECO:0000259" key="2">
    <source>
        <dbReference type="Pfam" id="PF02517"/>
    </source>
</evidence>
<keyword evidence="3" id="KW-0378">Hydrolase</keyword>
<evidence type="ECO:0000313" key="4">
    <source>
        <dbReference type="Proteomes" id="UP001071478"/>
    </source>
</evidence>
<dbReference type="InterPro" id="IPR003675">
    <property type="entry name" value="Rce1/LyrA-like_dom"/>
</dbReference>
<keyword evidence="3" id="KW-0482">Metalloprotease</keyword>
<feature type="transmembrane region" description="Helical" evidence="1">
    <location>
        <begin position="234"/>
        <end position="252"/>
    </location>
</feature>
<feature type="transmembrane region" description="Helical" evidence="1">
    <location>
        <begin position="83"/>
        <end position="102"/>
    </location>
</feature>
<evidence type="ECO:0000313" key="3">
    <source>
        <dbReference type="EMBL" id="MCX7467337.1"/>
    </source>
</evidence>
<dbReference type="PANTHER" id="PTHR36435:SF1">
    <property type="entry name" value="CAAX AMINO TERMINAL PROTEASE FAMILY PROTEIN"/>
    <property type="match status" value="1"/>
</dbReference>
<feature type="transmembrane region" description="Helical" evidence="1">
    <location>
        <begin position="45"/>
        <end position="62"/>
    </location>
</feature>
<dbReference type="Proteomes" id="UP001071478">
    <property type="component" value="Unassembled WGS sequence"/>
</dbReference>
<feature type="transmembrane region" description="Helical" evidence="1">
    <location>
        <begin position="12"/>
        <end position="33"/>
    </location>
</feature>